<dbReference type="SUPFAM" id="SSF53850">
    <property type="entry name" value="Periplasmic binding protein-like II"/>
    <property type="match status" value="1"/>
</dbReference>
<dbReference type="PIRSF" id="PIRSF002741">
    <property type="entry name" value="MppA"/>
    <property type="match status" value="1"/>
</dbReference>
<keyword evidence="8" id="KW-1185">Reference proteome</keyword>
<dbReference type="KEGG" id="afx:JZ786_08600"/>
<dbReference type="GO" id="GO:1904680">
    <property type="term" value="F:peptide transmembrane transporter activity"/>
    <property type="evidence" value="ECO:0007669"/>
    <property type="project" value="TreeGrafter"/>
</dbReference>
<evidence type="ECO:0000313" key="8">
    <source>
        <dbReference type="Proteomes" id="UP000663505"/>
    </source>
</evidence>
<dbReference type="PANTHER" id="PTHR30290:SF10">
    <property type="entry name" value="PERIPLASMIC OLIGOPEPTIDE-BINDING PROTEIN-RELATED"/>
    <property type="match status" value="1"/>
</dbReference>
<dbReference type="Gene3D" id="3.40.190.10">
    <property type="entry name" value="Periplasmic binding protein-like II"/>
    <property type="match status" value="1"/>
</dbReference>
<evidence type="ECO:0000256" key="4">
    <source>
        <dbReference type="ARBA" id="ARBA00022729"/>
    </source>
</evidence>
<dbReference type="EMBL" id="CP071182">
    <property type="protein sequence ID" value="QSO48975.1"/>
    <property type="molecule type" value="Genomic_DNA"/>
</dbReference>
<dbReference type="Proteomes" id="UP000663505">
    <property type="component" value="Chromosome"/>
</dbReference>
<dbReference type="GO" id="GO:0043190">
    <property type="term" value="C:ATP-binding cassette (ABC) transporter complex"/>
    <property type="evidence" value="ECO:0007669"/>
    <property type="project" value="InterPro"/>
</dbReference>
<dbReference type="InterPro" id="IPR023765">
    <property type="entry name" value="SBP_5_CS"/>
</dbReference>
<organism evidence="7 8">
    <name type="scientific">Alicyclobacillus mengziensis</name>
    <dbReference type="NCBI Taxonomy" id="2931921"/>
    <lineage>
        <taxon>Bacteria</taxon>
        <taxon>Bacillati</taxon>
        <taxon>Bacillota</taxon>
        <taxon>Bacilli</taxon>
        <taxon>Bacillales</taxon>
        <taxon>Alicyclobacillaceae</taxon>
        <taxon>Alicyclobacillus</taxon>
    </lineage>
</organism>
<dbReference type="CDD" id="cd00995">
    <property type="entry name" value="PBP2_NikA_DppA_OppA_like"/>
    <property type="match status" value="1"/>
</dbReference>
<evidence type="ECO:0000256" key="1">
    <source>
        <dbReference type="ARBA" id="ARBA00004193"/>
    </source>
</evidence>
<dbReference type="Pfam" id="PF00496">
    <property type="entry name" value="SBP_bac_5"/>
    <property type="match status" value="1"/>
</dbReference>
<comment type="similarity">
    <text evidence="2">Belongs to the bacterial solute-binding protein 5 family.</text>
</comment>
<feature type="chain" id="PRO_5040991905" evidence="5">
    <location>
        <begin position="24"/>
        <end position="563"/>
    </location>
</feature>
<keyword evidence="4 5" id="KW-0732">Signal</keyword>
<dbReference type="GO" id="GO:0042597">
    <property type="term" value="C:periplasmic space"/>
    <property type="evidence" value="ECO:0007669"/>
    <property type="project" value="UniProtKB-ARBA"/>
</dbReference>
<evidence type="ECO:0000256" key="3">
    <source>
        <dbReference type="ARBA" id="ARBA00022448"/>
    </source>
</evidence>
<dbReference type="InterPro" id="IPR030678">
    <property type="entry name" value="Peptide/Ni-bd"/>
</dbReference>
<dbReference type="Gene3D" id="3.90.76.10">
    <property type="entry name" value="Dipeptide-binding Protein, Domain 1"/>
    <property type="match status" value="1"/>
</dbReference>
<accession>A0A9X7W2C4</accession>
<dbReference type="PROSITE" id="PS01040">
    <property type="entry name" value="SBP_BACTERIAL_5"/>
    <property type="match status" value="1"/>
</dbReference>
<sequence length="563" mass="61744">MSSKRQKGAAWMAVTLTMGLALAGCGQGGNTTGTQSAATGPVEGGSIVLDTDSNFKDFDPALAYFTTDTEVVPQVYEQLVTYQGASTNIVGDLAQSWDVSKDGKTYTFHLRKGVKFTNGDALTAQSFIDEFERVLGKTGVNSPGEGFIDPVVVGATAYHNLKNKTGQHISGVTAPDPYTLRIQLNQPQAYFLDVMAMPFFSAVDQKYINKVGNAAFDSTSMMGTGPFMASQINANGVVLKKNTGYWNKDKNGNALPYLDQVKIRINKNDQVDALNFEQGQTALLGWVINGIPSASIPTFRSNPKLKKMMQTFPENANYYLGMNVKTGPFRNHKLRLAMEYAINKTKLAQLSAGKDVPANQDIPPAIPGYVKNLPADVSYSYNPTKAKQLLAAAGYKPGQLTVTLTSQNSGLAPTWDQAIQYDLQQVGINCKINMLNNNTFYTEGMSGSLTLFIAGWYQDFPDPYDFLMLLASNQAPSNNMTWYSNPQVDAWLQQLNTSTNTKQRMTLSKEITVQFLKDAPWVPLCFSNAVYAIQPWVHGYYFSPALGDPLQHIWIDKGHSQTG</sequence>
<feature type="signal peptide" evidence="5">
    <location>
        <begin position="1"/>
        <end position="23"/>
    </location>
</feature>
<comment type="subcellular location">
    <subcellularLocation>
        <location evidence="1">Cell membrane</location>
        <topology evidence="1">Lipid-anchor</topology>
    </subcellularLocation>
</comment>
<dbReference type="PROSITE" id="PS51257">
    <property type="entry name" value="PROKAR_LIPOPROTEIN"/>
    <property type="match status" value="1"/>
</dbReference>
<evidence type="ECO:0000313" key="7">
    <source>
        <dbReference type="EMBL" id="QSO48975.1"/>
    </source>
</evidence>
<dbReference type="PANTHER" id="PTHR30290">
    <property type="entry name" value="PERIPLASMIC BINDING COMPONENT OF ABC TRANSPORTER"/>
    <property type="match status" value="1"/>
</dbReference>
<dbReference type="GO" id="GO:0015833">
    <property type="term" value="P:peptide transport"/>
    <property type="evidence" value="ECO:0007669"/>
    <property type="project" value="TreeGrafter"/>
</dbReference>
<dbReference type="InterPro" id="IPR039424">
    <property type="entry name" value="SBP_5"/>
</dbReference>
<protein>
    <submittedName>
        <fullName evidence="7">ABC transporter substrate-binding protein</fullName>
    </submittedName>
</protein>
<keyword evidence="3" id="KW-0813">Transport</keyword>
<gene>
    <name evidence="7" type="ORF">JZ786_08600</name>
</gene>
<dbReference type="AlphaFoldDB" id="A0A9X7W2C4"/>
<feature type="domain" description="Solute-binding protein family 5" evidence="6">
    <location>
        <begin position="89"/>
        <end position="475"/>
    </location>
</feature>
<dbReference type="Gene3D" id="3.10.105.10">
    <property type="entry name" value="Dipeptide-binding Protein, Domain 3"/>
    <property type="match status" value="1"/>
</dbReference>
<dbReference type="RefSeq" id="WP_206658290.1">
    <property type="nucleotide sequence ID" value="NZ_CP071182.1"/>
</dbReference>
<dbReference type="InterPro" id="IPR000914">
    <property type="entry name" value="SBP_5_dom"/>
</dbReference>
<evidence type="ECO:0000259" key="6">
    <source>
        <dbReference type="Pfam" id="PF00496"/>
    </source>
</evidence>
<evidence type="ECO:0000256" key="5">
    <source>
        <dbReference type="SAM" id="SignalP"/>
    </source>
</evidence>
<evidence type="ECO:0000256" key="2">
    <source>
        <dbReference type="ARBA" id="ARBA00005695"/>
    </source>
</evidence>
<proteinExistence type="inferred from homology"/>
<reference evidence="7 8" key="1">
    <citation type="submission" date="2021-02" db="EMBL/GenBank/DDBJ databases">
        <title>Alicyclobacillus curvatus sp. nov. and Alicyclobacillus mengziensis sp. nov., two acidophilic bacteria isolated from acid mine drainage.</title>
        <authorList>
            <person name="Huang Y."/>
        </authorList>
    </citation>
    <scope>NUCLEOTIDE SEQUENCE [LARGE SCALE GENOMIC DNA]</scope>
    <source>
        <strain evidence="7 8">S30H14</strain>
    </source>
</reference>
<name>A0A9X7W2C4_9BACL</name>